<evidence type="ECO:0000313" key="10">
    <source>
        <dbReference type="EMBL" id="ASU78767.1"/>
    </source>
</evidence>
<reference evidence="11 12" key="1">
    <citation type="journal article" date="2014" name="PLoS ONE">
        <title>Identification and Characterization of a New Erythromycin Biosynthetic Gene Cluster in Actinopolyspora erythraea YIM90600, a Novel Erythronolide-Producing Halophilic Actinomycete Isolated from Salt Field.</title>
        <authorList>
            <person name="Chen D."/>
            <person name="Feng J."/>
            <person name="Huang L."/>
            <person name="Zhang Q."/>
            <person name="Wu J."/>
            <person name="Zhu X."/>
            <person name="Duan Y."/>
            <person name="Xu Z."/>
        </authorList>
    </citation>
    <scope>NUCLEOTIDE SEQUENCE [LARGE SCALE GENOMIC DNA]</scope>
    <source>
        <strain evidence="11 12">YIM90600</strain>
    </source>
</reference>
<feature type="transmembrane region" description="Helical" evidence="7">
    <location>
        <begin position="137"/>
        <end position="158"/>
    </location>
</feature>
<dbReference type="InterPro" id="IPR035906">
    <property type="entry name" value="MetI-like_sf"/>
</dbReference>
<dbReference type="PROSITE" id="PS50928">
    <property type="entry name" value="ABC_TM1"/>
    <property type="match status" value="1"/>
</dbReference>
<dbReference type="GO" id="GO:0005886">
    <property type="term" value="C:plasma membrane"/>
    <property type="evidence" value="ECO:0007669"/>
    <property type="project" value="UniProtKB-SubCell"/>
</dbReference>
<dbReference type="InterPro" id="IPR000515">
    <property type="entry name" value="MetI-like"/>
</dbReference>
<dbReference type="Pfam" id="PF00528">
    <property type="entry name" value="BPD_transp_1"/>
    <property type="match status" value="1"/>
</dbReference>
<dbReference type="EMBL" id="CP022752">
    <property type="protein sequence ID" value="ASU78767.1"/>
    <property type="molecule type" value="Genomic_DNA"/>
</dbReference>
<evidence type="ECO:0000256" key="5">
    <source>
        <dbReference type="ARBA" id="ARBA00022989"/>
    </source>
</evidence>
<evidence type="ECO:0000256" key="7">
    <source>
        <dbReference type="RuleBase" id="RU363032"/>
    </source>
</evidence>
<comment type="subcellular location">
    <subcellularLocation>
        <location evidence="1 7">Cell membrane</location>
        <topology evidence="1 7">Multi-pass membrane protein</topology>
    </subcellularLocation>
</comment>
<accession>A0A099D843</accession>
<keyword evidence="5 7" id="KW-1133">Transmembrane helix</keyword>
<protein>
    <submittedName>
        <fullName evidence="10 11">ABC transporter permease</fullName>
    </submittedName>
</protein>
<dbReference type="RefSeq" id="WP_043573220.1">
    <property type="nucleotide sequence ID" value="NZ_CP022752.1"/>
</dbReference>
<dbReference type="SUPFAM" id="SSF161098">
    <property type="entry name" value="MetI-like"/>
    <property type="match status" value="1"/>
</dbReference>
<feature type="region of interest" description="Disordered" evidence="8">
    <location>
        <begin position="1"/>
        <end position="25"/>
    </location>
</feature>
<dbReference type="GO" id="GO:0055085">
    <property type="term" value="P:transmembrane transport"/>
    <property type="evidence" value="ECO:0007669"/>
    <property type="project" value="InterPro"/>
</dbReference>
<keyword evidence="2 7" id="KW-0813">Transport</keyword>
<keyword evidence="3" id="KW-1003">Cell membrane</keyword>
<proteinExistence type="inferred from homology"/>
<dbReference type="HOGENOM" id="CLU_016047_0_3_11"/>
<dbReference type="PANTHER" id="PTHR30193:SF37">
    <property type="entry name" value="INNER MEMBRANE ABC TRANSPORTER PERMEASE PROTEIN YCJO"/>
    <property type="match status" value="1"/>
</dbReference>
<evidence type="ECO:0000256" key="3">
    <source>
        <dbReference type="ARBA" id="ARBA00022475"/>
    </source>
</evidence>
<reference evidence="10 13" key="2">
    <citation type="submission" date="2017-08" db="EMBL/GenBank/DDBJ databases">
        <title>The complete genome sequence of moderately halophilic actinomycete Actinopolyspora erythraea YIM 90600, the producer of novel erythromycin, novel actinopolysporins A-C and tubercidin.</title>
        <authorList>
            <person name="Yin M."/>
            <person name="Tang S."/>
        </authorList>
    </citation>
    <scope>NUCLEOTIDE SEQUENCE [LARGE SCALE GENOMIC DNA]</scope>
    <source>
        <strain evidence="10 13">YIM 90600</strain>
    </source>
</reference>
<keyword evidence="6 7" id="KW-0472">Membrane</keyword>
<gene>
    <name evidence="10" type="ORF">CDG81_11300</name>
    <name evidence="11" type="ORF">IL38_11365</name>
</gene>
<feature type="transmembrane region" description="Helical" evidence="7">
    <location>
        <begin position="32"/>
        <end position="58"/>
    </location>
</feature>
<evidence type="ECO:0000313" key="12">
    <source>
        <dbReference type="Proteomes" id="UP000029737"/>
    </source>
</evidence>
<evidence type="ECO:0000313" key="13">
    <source>
        <dbReference type="Proteomes" id="UP000215043"/>
    </source>
</evidence>
<feature type="transmembrane region" description="Helical" evidence="7">
    <location>
        <begin position="178"/>
        <end position="199"/>
    </location>
</feature>
<dbReference type="Proteomes" id="UP000215043">
    <property type="component" value="Chromosome"/>
</dbReference>
<organism evidence="10 13">
    <name type="scientific">Actinopolyspora erythraea</name>
    <dbReference type="NCBI Taxonomy" id="414996"/>
    <lineage>
        <taxon>Bacteria</taxon>
        <taxon>Bacillati</taxon>
        <taxon>Actinomycetota</taxon>
        <taxon>Actinomycetes</taxon>
        <taxon>Actinopolysporales</taxon>
        <taxon>Actinopolysporaceae</taxon>
        <taxon>Actinopolyspora</taxon>
    </lineage>
</organism>
<name>A0A099D843_9ACTN</name>
<evidence type="ECO:0000256" key="6">
    <source>
        <dbReference type="ARBA" id="ARBA00023136"/>
    </source>
</evidence>
<evidence type="ECO:0000256" key="8">
    <source>
        <dbReference type="SAM" id="MobiDB-lite"/>
    </source>
</evidence>
<keyword evidence="12" id="KW-1185">Reference proteome</keyword>
<comment type="similarity">
    <text evidence="7">Belongs to the binding-protein-dependent transport system permease family.</text>
</comment>
<feature type="domain" description="ABC transmembrane type-1" evidence="9">
    <location>
        <begin position="100"/>
        <end position="314"/>
    </location>
</feature>
<evidence type="ECO:0000256" key="2">
    <source>
        <dbReference type="ARBA" id="ARBA00022448"/>
    </source>
</evidence>
<dbReference type="Gene3D" id="1.10.3720.10">
    <property type="entry name" value="MetI-like"/>
    <property type="match status" value="1"/>
</dbReference>
<dbReference type="Proteomes" id="UP000029737">
    <property type="component" value="Unassembled WGS sequence"/>
</dbReference>
<dbReference type="OrthoDB" id="34224at2"/>
<dbReference type="PANTHER" id="PTHR30193">
    <property type="entry name" value="ABC TRANSPORTER PERMEASE PROTEIN"/>
    <property type="match status" value="1"/>
</dbReference>
<feature type="transmembrane region" description="Helical" evidence="7">
    <location>
        <begin position="104"/>
        <end position="125"/>
    </location>
</feature>
<evidence type="ECO:0000256" key="1">
    <source>
        <dbReference type="ARBA" id="ARBA00004651"/>
    </source>
</evidence>
<dbReference type="eggNOG" id="COG1175">
    <property type="taxonomic scope" value="Bacteria"/>
</dbReference>
<evidence type="ECO:0000259" key="9">
    <source>
        <dbReference type="PROSITE" id="PS50928"/>
    </source>
</evidence>
<dbReference type="CDD" id="cd06261">
    <property type="entry name" value="TM_PBP2"/>
    <property type="match status" value="1"/>
</dbReference>
<dbReference type="EMBL" id="JPMV01000018">
    <property type="protein sequence ID" value="KGI81520.1"/>
    <property type="molecule type" value="Genomic_DNA"/>
</dbReference>
<keyword evidence="4 7" id="KW-0812">Transmembrane</keyword>
<evidence type="ECO:0000256" key="4">
    <source>
        <dbReference type="ARBA" id="ARBA00022692"/>
    </source>
</evidence>
<dbReference type="KEGG" id="aey:CDG81_11300"/>
<dbReference type="InterPro" id="IPR051393">
    <property type="entry name" value="ABC_transporter_permease"/>
</dbReference>
<dbReference type="AlphaFoldDB" id="A0A099D843"/>
<feature type="transmembrane region" description="Helical" evidence="7">
    <location>
        <begin position="286"/>
        <end position="315"/>
    </location>
</feature>
<evidence type="ECO:0000313" key="11">
    <source>
        <dbReference type="EMBL" id="KGI81520.1"/>
    </source>
</evidence>
<sequence length="323" mass="35902">MTVTSTAQAAPPSGAEPDGPRRRRPRISKRSVPYLLLAPALFFELLVHIVPMLGGLWMSFLRLNQFFLREWMSAPFTGLDNYRFALDFDGAAGVELLQSFGVTAAFSIITVGVSWVLGLAAALFLQRSFPGRTLLRGLFLVPYALPIYTSVMIWKFMLDRSDGMVNATLSDLGLGGERFWLLGNNAFLSLTITAVWRLWPFAFLALMAGLQSIPTDVYDAAAVDGAGLWQQIRTITVPMLRPVSQVLILVLFLWTFNDFNVPYLLFDQAVPSSANLISIHIYQNSFLTWNFGLGSAMSTLLLLFLLVITAGYLMLTSRRSRNA</sequence>